<dbReference type="PANTHER" id="PTHR23504">
    <property type="entry name" value="MAJOR FACILITATOR SUPERFAMILY DOMAIN-CONTAINING PROTEIN 10"/>
    <property type="match status" value="1"/>
</dbReference>
<dbReference type="WBParaSite" id="TCONS_00014580.p1">
    <property type="protein sequence ID" value="TCONS_00014580.p1"/>
    <property type="gene ID" value="XLOC_009798"/>
</dbReference>
<feature type="transmembrane region" description="Helical" evidence="6">
    <location>
        <begin position="294"/>
        <end position="313"/>
    </location>
</feature>
<evidence type="ECO:0000256" key="6">
    <source>
        <dbReference type="SAM" id="Phobius"/>
    </source>
</evidence>
<keyword evidence="3 6" id="KW-0812">Transmembrane</keyword>
<dbReference type="InterPro" id="IPR011701">
    <property type="entry name" value="MFS"/>
</dbReference>
<dbReference type="Pfam" id="PF07690">
    <property type="entry name" value="MFS_1"/>
    <property type="match status" value="2"/>
</dbReference>
<dbReference type="Gene3D" id="1.20.1250.20">
    <property type="entry name" value="MFS general substrate transporter like domains"/>
    <property type="match status" value="1"/>
</dbReference>
<dbReference type="AlphaFoldDB" id="A0AAF5DNZ3"/>
<feature type="transmembrane region" description="Helical" evidence="6">
    <location>
        <begin position="257"/>
        <end position="282"/>
    </location>
</feature>
<evidence type="ECO:0000256" key="4">
    <source>
        <dbReference type="ARBA" id="ARBA00022989"/>
    </source>
</evidence>
<evidence type="ECO:0000256" key="5">
    <source>
        <dbReference type="ARBA" id="ARBA00023136"/>
    </source>
</evidence>
<name>A0AAF5DNZ3_STRER</name>
<evidence type="ECO:0000256" key="1">
    <source>
        <dbReference type="ARBA" id="ARBA00004141"/>
    </source>
</evidence>
<keyword evidence="2" id="KW-0813">Transport</keyword>
<feature type="transmembrane region" description="Helical" evidence="6">
    <location>
        <begin position="115"/>
        <end position="131"/>
    </location>
</feature>
<keyword evidence="8" id="KW-1185">Reference proteome</keyword>
<dbReference type="PRINTS" id="PR01035">
    <property type="entry name" value="TCRTETA"/>
</dbReference>
<dbReference type="GO" id="GO:0016020">
    <property type="term" value="C:membrane"/>
    <property type="evidence" value="ECO:0007669"/>
    <property type="project" value="UniProtKB-SubCell"/>
</dbReference>
<sequence>MINLEIRQFCSKDCGERNYKKQKTIWSLIFDEKKFDKDDVDSKKKPRLIHVIIVIFLEYFSWGLVTIPVINFIGRNYPQDKFLINGLSSGGRGILAFIFAPILGKMTDMYGRKKFLFLTVLSTCLPIPCLLHNSQWYVTMFVVTGLTANSFAVANAYAADITSLSDRHTAYSIISSTFGASFMFSPFLGAAITNTYGDHIAILLATILVIINLLYITFIFPESLSPLIIKNENLNDETFWLVINEFFSLRKMWADEYTFKISMIIFLSNVPEAGQISCFFIFLRAIVGMSQNEVGSFIAYVGLLTVFSQLYIFKYLIYSVGIKGTLAFGLITQCIQLFFYSFCTNIYLIYFFGIFLSLSQMVYPSIASAVSLSYSNEEQGSAQALINGLRGLCSGIGPVLFGFIFQLFNFDVHSDIDSSININGAIFPPPNIRVNPLVGHVLTPNKNNTDIEKSSQFLRVMPGPPFALGSILVFIAFFFLVAIKKIKMSNKKGHSLFTEGTNNEDSAPLTEYVDMD</sequence>
<feature type="transmembrane region" description="Helical" evidence="6">
    <location>
        <begin position="199"/>
        <end position="220"/>
    </location>
</feature>
<dbReference type="InterPro" id="IPR001958">
    <property type="entry name" value="Tet-R_TetA/multi-R_MdtG-like"/>
</dbReference>
<protein>
    <submittedName>
        <fullName evidence="9">MFS domain-containing protein</fullName>
    </submittedName>
</protein>
<feature type="transmembrane region" description="Helical" evidence="6">
    <location>
        <begin position="170"/>
        <end position="193"/>
    </location>
</feature>
<dbReference type="InterPro" id="IPR020846">
    <property type="entry name" value="MFS_dom"/>
</dbReference>
<feature type="domain" description="Major facilitator superfamily (MFS) profile" evidence="7">
    <location>
        <begin position="47"/>
        <end position="487"/>
    </location>
</feature>
<keyword evidence="4 6" id="KW-1133">Transmembrane helix</keyword>
<feature type="transmembrane region" description="Helical" evidence="6">
    <location>
        <begin position="48"/>
        <end position="70"/>
    </location>
</feature>
<feature type="transmembrane region" description="Helical" evidence="6">
    <location>
        <begin position="384"/>
        <end position="408"/>
    </location>
</feature>
<evidence type="ECO:0000256" key="2">
    <source>
        <dbReference type="ARBA" id="ARBA00022448"/>
    </source>
</evidence>
<keyword evidence="5 6" id="KW-0472">Membrane</keyword>
<dbReference type="PANTHER" id="PTHR23504:SF1">
    <property type="entry name" value="GH21943P-RELATED"/>
    <property type="match status" value="1"/>
</dbReference>
<dbReference type="Proteomes" id="UP000035681">
    <property type="component" value="Unplaced"/>
</dbReference>
<accession>A0AAF5DNZ3</accession>
<organism evidence="8 9">
    <name type="scientific">Strongyloides stercoralis</name>
    <name type="common">Threadworm</name>
    <dbReference type="NCBI Taxonomy" id="6248"/>
    <lineage>
        <taxon>Eukaryota</taxon>
        <taxon>Metazoa</taxon>
        <taxon>Ecdysozoa</taxon>
        <taxon>Nematoda</taxon>
        <taxon>Chromadorea</taxon>
        <taxon>Rhabditida</taxon>
        <taxon>Tylenchina</taxon>
        <taxon>Panagrolaimomorpha</taxon>
        <taxon>Strongyloidoidea</taxon>
        <taxon>Strongyloididae</taxon>
        <taxon>Strongyloides</taxon>
    </lineage>
</organism>
<evidence type="ECO:0000259" key="7">
    <source>
        <dbReference type="PROSITE" id="PS50850"/>
    </source>
</evidence>
<evidence type="ECO:0000256" key="3">
    <source>
        <dbReference type="ARBA" id="ARBA00022692"/>
    </source>
</evidence>
<reference evidence="9" key="1">
    <citation type="submission" date="2024-02" db="UniProtKB">
        <authorList>
            <consortium name="WormBaseParasite"/>
        </authorList>
    </citation>
    <scope>IDENTIFICATION</scope>
</reference>
<feature type="transmembrane region" description="Helical" evidence="6">
    <location>
        <begin position="82"/>
        <end position="103"/>
    </location>
</feature>
<dbReference type="SUPFAM" id="SSF103473">
    <property type="entry name" value="MFS general substrate transporter"/>
    <property type="match status" value="1"/>
</dbReference>
<feature type="transmembrane region" description="Helical" evidence="6">
    <location>
        <begin position="348"/>
        <end position="372"/>
    </location>
</feature>
<evidence type="ECO:0000313" key="9">
    <source>
        <dbReference type="WBParaSite" id="TCONS_00014580.p1"/>
    </source>
</evidence>
<proteinExistence type="predicted"/>
<comment type="subcellular location">
    <subcellularLocation>
        <location evidence="1">Membrane</location>
        <topology evidence="1">Multi-pass membrane protein</topology>
    </subcellularLocation>
</comment>
<evidence type="ECO:0000313" key="8">
    <source>
        <dbReference type="Proteomes" id="UP000035681"/>
    </source>
</evidence>
<dbReference type="PROSITE" id="PS50850">
    <property type="entry name" value="MFS"/>
    <property type="match status" value="1"/>
</dbReference>
<dbReference type="GO" id="GO:0022857">
    <property type="term" value="F:transmembrane transporter activity"/>
    <property type="evidence" value="ECO:0007669"/>
    <property type="project" value="InterPro"/>
</dbReference>
<dbReference type="InterPro" id="IPR036259">
    <property type="entry name" value="MFS_trans_sf"/>
</dbReference>
<feature type="transmembrane region" description="Helical" evidence="6">
    <location>
        <begin position="466"/>
        <end position="483"/>
    </location>
</feature>